<dbReference type="Pfam" id="PF01425">
    <property type="entry name" value="Amidase"/>
    <property type="match status" value="1"/>
</dbReference>
<reference evidence="2" key="1">
    <citation type="journal article" date="2020" name="Stud. Mycol.">
        <title>101 Dothideomycetes genomes: a test case for predicting lifestyles and emergence of pathogens.</title>
        <authorList>
            <person name="Haridas S."/>
            <person name="Albert R."/>
            <person name="Binder M."/>
            <person name="Bloem J."/>
            <person name="Labutti K."/>
            <person name="Salamov A."/>
            <person name="Andreopoulos B."/>
            <person name="Baker S."/>
            <person name="Barry K."/>
            <person name="Bills G."/>
            <person name="Bluhm B."/>
            <person name="Cannon C."/>
            <person name="Castanera R."/>
            <person name="Culley D."/>
            <person name="Daum C."/>
            <person name="Ezra D."/>
            <person name="Gonzalez J."/>
            <person name="Henrissat B."/>
            <person name="Kuo A."/>
            <person name="Liang C."/>
            <person name="Lipzen A."/>
            <person name="Lutzoni F."/>
            <person name="Magnuson J."/>
            <person name="Mondo S."/>
            <person name="Nolan M."/>
            <person name="Ohm R."/>
            <person name="Pangilinan J."/>
            <person name="Park H.-J."/>
            <person name="Ramirez L."/>
            <person name="Alfaro M."/>
            <person name="Sun H."/>
            <person name="Tritt A."/>
            <person name="Yoshinaga Y."/>
            <person name="Zwiers L.-H."/>
            <person name="Turgeon B."/>
            <person name="Goodwin S."/>
            <person name="Spatafora J."/>
            <person name="Crous P."/>
            <person name="Grigoriev I."/>
        </authorList>
    </citation>
    <scope>NUCLEOTIDE SEQUENCE</scope>
    <source>
        <strain evidence="2">CBS 262.69</strain>
    </source>
</reference>
<keyword evidence="3" id="KW-1185">Reference proteome</keyword>
<gene>
    <name evidence="2" type="ORF">EJ06DRAFT_529697</name>
</gene>
<dbReference type="PANTHER" id="PTHR11895:SF170">
    <property type="entry name" value="AMIDASE"/>
    <property type="match status" value="1"/>
</dbReference>
<organism evidence="2 3">
    <name type="scientific">Trichodelitschia bisporula</name>
    <dbReference type="NCBI Taxonomy" id="703511"/>
    <lineage>
        <taxon>Eukaryota</taxon>
        <taxon>Fungi</taxon>
        <taxon>Dikarya</taxon>
        <taxon>Ascomycota</taxon>
        <taxon>Pezizomycotina</taxon>
        <taxon>Dothideomycetes</taxon>
        <taxon>Dothideomycetes incertae sedis</taxon>
        <taxon>Phaeotrichales</taxon>
        <taxon>Phaeotrichaceae</taxon>
        <taxon>Trichodelitschia</taxon>
    </lineage>
</organism>
<dbReference type="PANTHER" id="PTHR11895">
    <property type="entry name" value="TRANSAMIDASE"/>
    <property type="match status" value="1"/>
</dbReference>
<dbReference type="Gene3D" id="3.90.1300.10">
    <property type="entry name" value="Amidase signature (AS) domain"/>
    <property type="match status" value="1"/>
</dbReference>
<dbReference type="InterPro" id="IPR036928">
    <property type="entry name" value="AS_sf"/>
</dbReference>
<dbReference type="Proteomes" id="UP000799640">
    <property type="component" value="Unassembled WGS sequence"/>
</dbReference>
<evidence type="ECO:0000313" key="2">
    <source>
        <dbReference type="EMBL" id="KAF2400570.1"/>
    </source>
</evidence>
<dbReference type="SUPFAM" id="SSF75304">
    <property type="entry name" value="Amidase signature (AS) enzymes"/>
    <property type="match status" value="1"/>
</dbReference>
<proteinExistence type="predicted"/>
<dbReference type="OrthoDB" id="1879366at2759"/>
<evidence type="ECO:0000313" key="3">
    <source>
        <dbReference type="Proteomes" id="UP000799640"/>
    </source>
</evidence>
<dbReference type="AlphaFoldDB" id="A0A6G1HX24"/>
<dbReference type="GO" id="GO:0003824">
    <property type="term" value="F:catalytic activity"/>
    <property type="evidence" value="ECO:0007669"/>
    <property type="project" value="InterPro"/>
</dbReference>
<sequence>MSVLFTSISESNPVTTDHISIASSKVGVKVSPEDEADYTKLLAACHDCAAMIEALPDYHPPTDLERFPRNNVRRVPPEDQVLGTAWAHTFSIKDASINGPLTGKTVCLKDCITVAGVPQTLGTDIIEPWVPSSDATVVTWALEAGAEIVGTSNCENMCQSTSSMSSAYGTIENPHAKGFNAGGSTSGGAALVGGGFVDICIGADQGGSIRVPAALCGCVGLKPTHGLVPYTGIASNDPVDDHAGPLTKTVMDAALCLDAISGYDGIDDRSLGAPKHGTTTFAADLKLSSATDLTGFKVGILTEGFTQAIVDPGMKAAVLAAAMRFKELGATVEDVSIPDHLLGTAVWTIQQRIAGSSNLLGKVFGRRGYGLTELDKALHQWTQEKFDKAFPTTKNTMLNGLYLIDNFPGIYCKAQNLTRRVRDAYENALETYDVLVLPTTSFVAREHGPLTTPIATIQPTVGLTSNTAMFDVTGQPAMTIPVGWLPSETKKDVYLPVGMQIVGGLWQDSKVLRAGHAWESKFDWRIEKP</sequence>
<evidence type="ECO:0000259" key="1">
    <source>
        <dbReference type="Pfam" id="PF01425"/>
    </source>
</evidence>
<accession>A0A6G1HX24</accession>
<dbReference type="EMBL" id="ML996694">
    <property type="protein sequence ID" value="KAF2400570.1"/>
    <property type="molecule type" value="Genomic_DNA"/>
</dbReference>
<name>A0A6G1HX24_9PEZI</name>
<dbReference type="InterPro" id="IPR000120">
    <property type="entry name" value="Amidase"/>
</dbReference>
<dbReference type="InterPro" id="IPR023631">
    <property type="entry name" value="Amidase_dom"/>
</dbReference>
<feature type="domain" description="Amidase" evidence="1">
    <location>
        <begin position="95"/>
        <end position="512"/>
    </location>
</feature>
<protein>
    <submittedName>
        <fullName evidence="2">Putative amidase</fullName>
    </submittedName>
</protein>